<feature type="domain" description="DM2" evidence="1">
    <location>
        <begin position="41"/>
        <end position="119"/>
    </location>
</feature>
<dbReference type="Gene3D" id="1.10.245.10">
    <property type="entry name" value="SWIB/MDM2 domain"/>
    <property type="match status" value="1"/>
</dbReference>
<comment type="caution">
    <text evidence="3">The sequence shown here is derived from an EMBL/GenBank/DDBJ whole genome shotgun (WGS) entry which is preliminary data.</text>
</comment>
<accession>A0AAV0G4I5</accession>
<protein>
    <recommendedName>
        <fullName evidence="1">DM2 domain-containing protein</fullName>
    </recommendedName>
</protein>
<dbReference type="Proteomes" id="UP001152523">
    <property type="component" value="Unassembled WGS sequence"/>
</dbReference>
<dbReference type="SUPFAM" id="SSF47592">
    <property type="entry name" value="SWIB/MDM2 domain"/>
    <property type="match status" value="1"/>
</dbReference>
<dbReference type="PROSITE" id="PS51925">
    <property type="entry name" value="SWIB_MDM2"/>
    <property type="match status" value="1"/>
</dbReference>
<sequence length="122" mass="13160">MASSTRIFGKGCRILMAAAKSSTAPTSVATSAVKSRGRPNGILKPIKVSPALEKFIGASEVSRTDAVKKVWEYIKAQNLQNPANKKEIRCDEKLKTIFSGKETVGFLEIAKQLAQHFPKAAA</sequence>
<dbReference type="AlphaFoldDB" id="A0AAV0G4I5"/>
<dbReference type="InterPro" id="IPR019835">
    <property type="entry name" value="SWIB_domain"/>
</dbReference>
<organism evidence="3 4">
    <name type="scientific">Cuscuta epithymum</name>
    <dbReference type="NCBI Taxonomy" id="186058"/>
    <lineage>
        <taxon>Eukaryota</taxon>
        <taxon>Viridiplantae</taxon>
        <taxon>Streptophyta</taxon>
        <taxon>Embryophyta</taxon>
        <taxon>Tracheophyta</taxon>
        <taxon>Spermatophyta</taxon>
        <taxon>Magnoliopsida</taxon>
        <taxon>eudicotyledons</taxon>
        <taxon>Gunneridae</taxon>
        <taxon>Pentapetalae</taxon>
        <taxon>asterids</taxon>
        <taxon>lamiids</taxon>
        <taxon>Solanales</taxon>
        <taxon>Convolvulaceae</taxon>
        <taxon>Cuscuteae</taxon>
        <taxon>Cuscuta</taxon>
        <taxon>Cuscuta subgen. Cuscuta</taxon>
    </lineage>
</organism>
<dbReference type="EMBL" id="CAMAPF010001041">
    <property type="protein sequence ID" value="CAH9142458.1"/>
    <property type="molecule type" value="Genomic_DNA"/>
</dbReference>
<evidence type="ECO:0000259" key="1">
    <source>
        <dbReference type="PROSITE" id="PS51925"/>
    </source>
</evidence>
<evidence type="ECO:0000313" key="3">
    <source>
        <dbReference type="EMBL" id="CAH9142458.1"/>
    </source>
</evidence>
<dbReference type="PANTHER" id="PTHR13844">
    <property type="entry name" value="SWI/SNF-RELATED MATRIX-ASSOCIATED ACTIN-DEPENDENT REGULATOR OF CHROMATIN SUBFAMILY D"/>
    <property type="match status" value="1"/>
</dbReference>
<proteinExistence type="predicted"/>
<dbReference type="SMART" id="SM00151">
    <property type="entry name" value="SWIB"/>
    <property type="match status" value="1"/>
</dbReference>
<keyword evidence="4" id="KW-1185">Reference proteome</keyword>
<dbReference type="CDD" id="cd10567">
    <property type="entry name" value="SWIB-MDM2_like"/>
    <property type="match status" value="1"/>
</dbReference>
<dbReference type="InterPro" id="IPR036885">
    <property type="entry name" value="SWIB_MDM2_dom_sf"/>
</dbReference>
<dbReference type="InterPro" id="IPR003121">
    <property type="entry name" value="SWIB_MDM2_domain"/>
</dbReference>
<name>A0AAV0G4I5_9ASTE</name>
<dbReference type="Pfam" id="PF02201">
    <property type="entry name" value="SWIB"/>
    <property type="match status" value="1"/>
</dbReference>
<evidence type="ECO:0000313" key="2">
    <source>
        <dbReference type="EMBL" id="CAH9097075.1"/>
    </source>
</evidence>
<reference evidence="3" key="1">
    <citation type="submission" date="2022-07" db="EMBL/GenBank/DDBJ databases">
        <authorList>
            <person name="Macas J."/>
            <person name="Novak P."/>
            <person name="Neumann P."/>
        </authorList>
    </citation>
    <scope>NUCLEOTIDE SEQUENCE</scope>
</reference>
<gene>
    <name evidence="2" type="ORF">CEPIT_LOCUS13945</name>
    <name evidence="3" type="ORF">CEPIT_LOCUS39912</name>
</gene>
<evidence type="ECO:0000313" key="4">
    <source>
        <dbReference type="Proteomes" id="UP001152523"/>
    </source>
</evidence>
<dbReference type="EMBL" id="CAMAPF010000090">
    <property type="protein sequence ID" value="CAH9097075.1"/>
    <property type="molecule type" value="Genomic_DNA"/>
</dbReference>